<proteinExistence type="predicted"/>
<name>A0A9D1LCL9_9FIRM</name>
<comment type="caution">
    <text evidence="1">The sequence shown here is derived from an EMBL/GenBank/DDBJ whole genome shotgun (WGS) entry which is preliminary data.</text>
</comment>
<gene>
    <name evidence="1" type="ORF">IAC53_03490</name>
</gene>
<reference evidence="1" key="2">
    <citation type="journal article" date="2021" name="PeerJ">
        <title>Extensive microbial diversity within the chicken gut microbiome revealed by metagenomics and culture.</title>
        <authorList>
            <person name="Gilroy R."/>
            <person name="Ravi A."/>
            <person name="Getino M."/>
            <person name="Pursley I."/>
            <person name="Horton D.L."/>
            <person name="Alikhan N.F."/>
            <person name="Baker D."/>
            <person name="Gharbi K."/>
            <person name="Hall N."/>
            <person name="Watson M."/>
            <person name="Adriaenssens E.M."/>
            <person name="Foster-Nyarko E."/>
            <person name="Jarju S."/>
            <person name="Secka A."/>
            <person name="Antonio M."/>
            <person name="Oren A."/>
            <person name="Chaudhuri R.R."/>
            <person name="La Ragione R."/>
            <person name="Hildebrand F."/>
            <person name="Pallen M.J."/>
        </authorList>
    </citation>
    <scope>NUCLEOTIDE SEQUENCE</scope>
    <source>
        <strain evidence="1">ChiGjej1B1-19959</strain>
    </source>
</reference>
<evidence type="ECO:0000313" key="1">
    <source>
        <dbReference type="EMBL" id="HIU35653.1"/>
    </source>
</evidence>
<protein>
    <submittedName>
        <fullName evidence="1">Uncharacterized protein</fullName>
    </submittedName>
</protein>
<dbReference type="AlphaFoldDB" id="A0A9D1LCL9"/>
<accession>A0A9D1LCL9</accession>
<dbReference type="InterPro" id="IPR046117">
    <property type="entry name" value="DUF6054"/>
</dbReference>
<organism evidence="1 2">
    <name type="scientific">Candidatus Fimenecus excrementigallinarum</name>
    <dbReference type="NCBI Taxonomy" id="2840816"/>
    <lineage>
        <taxon>Bacteria</taxon>
        <taxon>Bacillati</taxon>
        <taxon>Bacillota</taxon>
        <taxon>Clostridia</taxon>
        <taxon>Candidatus Fimenecus</taxon>
    </lineage>
</organism>
<dbReference type="EMBL" id="DVMW01000026">
    <property type="protein sequence ID" value="HIU35653.1"/>
    <property type="molecule type" value="Genomic_DNA"/>
</dbReference>
<evidence type="ECO:0000313" key="2">
    <source>
        <dbReference type="Proteomes" id="UP000824071"/>
    </source>
</evidence>
<reference evidence="1" key="1">
    <citation type="submission" date="2020-10" db="EMBL/GenBank/DDBJ databases">
        <authorList>
            <person name="Gilroy R."/>
        </authorList>
    </citation>
    <scope>NUCLEOTIDE SEQUENCE</scope>
    <source>
        <strain evidence="1">ChiGjej1B1-19959</strain>
    </source>
</reference>
<dbReference type="Proteomes" id="UP000824071">
    <property type="component" value="Unassembled WGS sequence"/>
</dbReference>
<sequence length="112" mass="12108">MAKLEATLHGDFQAILADLESEILHGSVSATKEASAVFEQNGVRCYTGVFERFSYTGGNRVSMTVTLFGDDTASKVCVITSGGSTGMFFKLNTIGEESFLETVEACVEKYRT</sequence>
<dbReference type="Pfam" id="PF19524">
    <property type="entry name" value="DUF6054"/>
    <property type="match status" value="1"/>
</dbReference>